<feature type="chain" id="PRO_5037669049" description="Xaa-Pro aminopeptidase" evidence="11">
    <location>
        <begin position="21"/>
        <end position="538"/>
    </location>
</feature>
<dbReference type="CDD" id="cd01087">
    <property type="entry name" value="Prolidase"/>
    <property type="match status" value="1"/>
</dbReference>
<evidence type="ECO:0000259" key="12">
    <source>
        <dbReference type="SMART" id="SM01011"/>
    </source>
</evidence>
<keyword evidence="14" id="KW-1185">Reference proteome</keyword>
<dbReference type="SMART" id="SM01011">
    <property type="entry name" value="AMP_N"/>
    <property type="match status" value="1"/>
</dbReference>
<keyword evidence="11" id="KW-0732">Signal</keyword>
<evidence type="ECO:0000256" key="1">
    <source>
        <dbReference type="ARBA" id="ARBA00001424"/>
    </source>
</evidence>
<comment type="catalytic activity">
    <reaction evidence="1">
        <text>Release of any N-terminal amino acid, including proline, that is linked to proline, even from a dipeptide or tripeptide.</text>
        <dbReference type="EC" id="3.4.11.9"/>
    </reaction>
</comment>
<gene>
    <name evidence="13" type="ORF">H8S84_18780</name>
</gene>
<comment type="caution">
    <text evidence="13">The sequence shown here is derived from an EMBL/GenBank/DDBJ whole genome shotgun (WGS) entry which is preliminary data.</text>
</comment>
<sequence length="538" mass="60331">MAAFRLCVLLVWATITAATAQVRTTPDKPSDTLDKTFHQQRREQLRKQLPPRSVAVFFASPVRNRANDVDYYYHPDPDFYYLTGYKEPNSVLVLFSEPQSVNGKQANEVLFVQPNDPQEELWNGERLGVEGAGKATGIATQPNTAFSAFKLDTANLQHILFKGLPHDVRDNASDEADLYSLIKQFKQKVKVPADFDPQRNMLYSAVQEQGPAQPEAVKNYLRQLMQSNPSLRQDSYLNNYLKANDASSQKKALAAFPIGKFDPYFLKRAMEYLREVKTEEELQLLRKAITISALGQIEVMKAVHPKMSEMELQGIHEFVHKKYGAQHVGYPSIVGAGKNACVLHYIDSKKPTVGDDLVLMDVGAEYKGYTADVTRTMPANGKFTKEQKEIYELVYKAQEAAFAACKVGNDFMAPHEAAEEVIAEGLLKLGIIKDRSEVQRYFPHGTSHYLGLDVHDPGAYGAFKHNTVITVEPGVYIPEGSPCDKKWWNIGVRIEDDILITNKGWENLSKLAPRTVADIEKTMAQPSALDDFILPALN</sequence>
<dbReference type="PROSITE" id="PS00491">
    <property type="entry name" value="PROLINE_PEPTIDASE"/>
    <property type="match status" value="1"/>
</dbReference>
<dbReference type="Pfam" id="PF00557">
    <property type="entry name" value="Peptidase_M24"/>
    <property type="match status" value="1"/>
</dbReference>
<name>A0A923SKM2_9BACT</name>
<comment type="similarity">
    <text evidence="3 10">Belongs to the peptidase M24B family.</text>
</comment>
<evidence type="ECO:0000256" key="9">
    <source>
        <dbReference type="ARBA" id="ARBA00023211"/>
    </source>
</evidence>
<dbReference type="InterPro" id="IPR052433">
    <property type="entry name" value="X-Pro_dipept-like"/>
</dbReference>
<dbReference type="PANTHER" id="PTHR43226:SF4">
    <property type="entry name" value="XAA-PRO AMINOPEPTIDASE 3"/>
    <property type="match status" value="1"/>
</dbReference>
<evidence type="ECO:0000256" key="3">
    <source>
        <dbReference type="ARBA" id="ARBA00008766"/>
    </source>
</evidence>
<dbReference type="Pfam" id="PF05195">
    <property type="entry name" value="AMP_N"/>
    <property type="match status" value="1"/>
</dbReference>
<evidence type="ECO:0000256" key="7">
    <source>
        <dbReference type="ARBA" id="ARBA00022801"/>
    </source>
</evidence>
<dbReference type="GO" id="GO:0030145">
    <property type="term" value="F:manganese ion binding"/>
    <property type="evidence" value="ECO:0007669"/>
    <property type="project" value="InterPro"/>
</dbReference>
<dbReference type="GO" id="GO:0006508">
    <property type="term" value="P:proteolysis"/>
    <property type="evidence" value="ECO:0007669"/>
    <property type="project" value="UniProtKB-KW"/>
</dbReference>
<dbReference type="InterPro" id="IPR007865">
    <property type="entry name" value="Aminopep_P_N"/>
</dbReference>
<protein>
    <recommendedName>
        <fullName evidence="4">Xaa-Pro aminopeptidase</fullName>
        <ecNumber evidence="4">3.4.11.9</ecNumber>
    </recommendedName>
</protein>
<dbReference type="Proteomes" id="UP000603640">
    <property type="component" value="Unassembled WGS sequence"/>
</dbReference>
<keyword evidence="6 10" id="KW-0479">Metal-binding</keyword>
<dbReference type="SUPFAM" id="SSF53092">
    <property type="entry name" value="Creatinase/prolidase N-terminal domain"/>
    <property type="match status" value="1"/>
</dbReference>
<evidence type="ECO:0000313" key="13">
    <source>
        <dbReference type="EMBL" id="MBC5994897.1"/>
    </source>
</evidence>
<dbReference type="EC" id="3.4.11.9" evidence="4"/>
<reference evidence="13" key="1">
    <citation type="submission" date="2020-08" db="EMBL/GenBank/DDBJ databases">
        <title>Pontibacter sp. SD6 16S ribosomal RNA gene Genome sequencing and assembly.</title>
        <authorList>
            <person name="Kang M."/>
        </authorList>
    </citation>
    <scope>NUCLEOTIDE SEQUENCE</scope>
    <source>
        <strain evidence="13">SD6</strain>
    </source>
</reference>
<dbReference type="InterPro" id="IPR001131">
    <property type="entry name" value="Peptidase_M24B_aminopep-P_CS"/>
</dbReference>
<dbReference type="Gene3D" id="3.90.230.10">
    <property type="entry name" value="Creatinase/methionine aminopeptidase superfamily"/>
    <property type="match status" value="1"/>
</dbReference>
<evidence type="ECO:0000313" key="14">
    <source>
        <dbReference type="Proteomes" id="UP000603640"/>
    </source>
</evidence>
<dbReference type="GO" id="GO:0005829">
    <property type="term" value="C:cytosol"/>
    <property type="evidence" value="ECO:0007669"/>
    <property type="project" value="TreeGrafter"/>
</dbReference>
<keyword evidence="8" id="KW-0482">Metalloprotease</keyword>
<keyword evidence="5" id="KW-0645">Protease</keyword>
<organism evidence="13 14">
    <name type="scientific">Pontibacter cellulosilyticus</name>
    <dbReference type="NCBI Taxonomy" id="1720253"/>
    <lineage>
        <taxon>Bacteria</taxon>
        <taxon>Pseudomonadati</taxon>
        <taxon>Bacteroidota</taxon>
        <taxon>Cytophagia</taxon>
        <taxon>Cytophagales</taxon>
        <taxon>Hymenobacteraceae</taxon>
        <taxon>Pontibacter</taxon>
    </lineage>
</organism>
<dbReference type="GO" id="GO:0070006">
    <property type="term" value="F:metalloaminopeptidase activity"/>
    <property type="evidence" value="ECO:0007669"/>
    <property type="project" value="InterPro"/>
</dbReference>
<dbReference type="InterPro" id="IPR029149">
    <property type="entry name" value="Creatin/AminoP/Spt16_N"/>
</dbReference>
<accession>A0A923SKM2</accession>
<evidence type="ECO:0000256" key="5">
    <source>
        <dbReference type="ARBA" id="ARBA00022670"/>
    </source>
</evidence>
<dbReference type="InterPro" id="IPR000994">
    <property type="entry name" value="Pept_M24"/>
</dbReference>
<feature type="signal peptide" evidence="11">
    <location>
        <begin position="1"/>
        <end position="20"/>
    </location>
</feature>
<dbReference type="Gene3D" id="3.40.350.10">
    <property type="entry name" value="Creatinase/prolidase N-terminal domain"/>
    <property type="match status" value="1"/>
</dbReference>
<comment type="cofactor">
    <cofactor evidence="2">
        <name>Mn(2+)</name>
        <dbReference type="ChEBI" id="CHEBI:29035"/>
    </cofactor>
</comment>
<evidence type="ECO:0000256" key="8">
    <source>
        <dbReference type="ARBA" id="ARBA00023049"/>
    </source>
</evidence>
<dbReference type="InterPro" id="IPR036005">
    <property type="entry name" value="Creatinase/aminopeptidase-like"/>
</dbReference>
<dbReference type="PANTHER" id="PTHR43226">
    <property type="entry name" value="XAA-PRO AMINOPEPTIDASE 3"/>
    <property type="match status" value="1"/>
</dbReference>
<evidence type="ECO:0000256" key="11">
    <source>
        <dbReference type="SAM" id="SignalP"/>
    </source>
</evidence>
<evidence type="ECO:0000256" key="4">
    <source>
        <dbReference type="ARBA" id="ARBA00012574"/>
    </source>
</evidence>
<feature type="domain" description="Aminopeptidase P N-terminal" evidence="12">
    <location>
        <begin position="33"/>
        <end position="170"/>
    </location>
</feature>
<keyword evidence="13" id="KW-0031">Aminopeptidase</keyword>
<keyword evidence="9" id="KW-0464">Manganese</keyword>
<proteinExistence type="inferred from homology"/>
<dbReference type="SUPFAM" id="SSF55920">
    <property type="entry name" value="Creatinase/aminopeptidase"/>
    <property type="match status" value="1"/>
</dbReference>
<evidence type="ECO:0000256" key="10">
    <source>
        <dbReference type="RuleBase" id="RU000590"/>
    </source>
</evidence>
<dbReference type="EMBL" id="JACRVF010000007">
    <property type="protein sequence ID" value="MBC5994897.1"/>
    <property type="molecule type" value="Genomic_DNA"/>
</dbReference>
<evidence type="ECO:0000256" key="6">
    <source>
        <dbReference type="ARBA" id="ARBA00022723"/>
    </source>
</evidence>
<evidence type="ECO:0000256" key="2">
    <source>
        <dbReference type="ARBA" id="ARBA00001936"/>
    </source>
</evidence>
<keyword evidence="7" id="KW-0378">Hydrolase</keyword>
<dbReference type="AlphaFoldDB" id="A0A923SKM2"/>
<dbReference type="RefSeq" id="WP_187068927.1">
    <property type="nucleotide sequence ID" value="NZ_JACRVF010000007.1"/>
</dbReference>